<dbReference type="PROSITE" id="PS51257">
    <property type="entry name" value="PROKAR_LIPOPROTEIN"/>
    <property type="match status" value="1"/>
</dbReference>
<reference evidence="2 3" key="1">
    <citation type="submission" date="2017-06" db="EMBL/GenBank/DDBJ databases">
        <title>Azoarcus sp. TSNA42 complete genome sequence.</title>
        <authorList>
            <person name="Woo J.-H."/>
            <person name="Kim H.-S."/>
        </authorList>
    </citation>
    <scope>NUCLEOTIDE SEQUENCE [LARGE SCALE GENOMIC DNA]</scope>
    <source>
        <strain evidence="2 3">TSNA42</strain>
    </source>
</reference>
<organism evidence="2 3">
    <name type="scientific">Parazoarcus communis</name>
    <dbReference type="NCBI Taxonomy" id="41977"/>
    <lineage>
        <taxon>Bacteria</taxon>
        <taxon>Pseudomonadati</taxon>
        <taxon>Pseudomonadota</taxon>
        <taxon>Betaproteobacteria</taxon>
        <taxon>Rhodocyclales</taxon>
        <taxon>Zoogloeaceae</taxon>
        <taxon>Parazoarcus</taxon>
    </lineage>
</organism>
<feature type="compositionally biased region" description="Low complexity" evidence="1">
    <location>
        <begin position="99"/>
        <end position="125"/>
    </location>
</feature>
<feature type="region of interest" description="Disordered" evidence="1">
    <location>
        <begin position="94"/>
        <end position="125"/>
    </location>
</feature>
<dbReference type="OrthoDB" id="8527508at2"/>
<gene>
    <name evidence="2" type="ORF">CEW87_00310</name>
</gene>
<dbReference type="RefSeq" id="WP_108976828.1">
    <property type="nucleotide sequence ID" value="NZ_CP022188.1"/>
</dbReference>
<sequence length="125" mass="13136">MRKKIRFLILLALIPLTTGCDQLIELLELPNPAKEAALAEAEGQAIGSACRHAGRSLEDCYILNPSAQKAAVFAGWRSMNDYMMENKLEVVPSQLQTKATTAPEPAAAAPAGTPASAPPAKAGGH</sequence>
<evidence type="ECO:0000313" key="2">
    <source>
        <dbReference type="EMBL" id="AWI81837.1"/>
    </source>
</evidence>
<dbReference type="AlphaFoldDB" id="A0A2U8H784"/>
<evidence type="ECO:0000256" key="1">
    <source>
        <dbReference type="SAM" id="MobiDB-lite"/>
    </source>
</evidence>
<proteinExistence type="predicted"/>
<evidence type="ECO:0000313" key="3">
    <source>
        <dbReference type="Proteomes" id="UP000244902"/>
    </source>
</evidence>
<accession>A0A2U8H784</accession>
<dbReference type="EMBL" id="CP022188">
    <property type="protein sequence ID" value="AWI81837.1"/>
    <property type="molecule type" value="Genomic_DNA"/>
</dbReference>
<protein>
    <submittedName>
        <fullName evidence="2">Uncharacterized protein</fullName>
    </submittedName>
</protein>
<name>A0A2U8H784_9RHOO</name>
<dbReference type="Proteomes" id="UP000244902">
    <property type="component" value="Chromosome"/>
</dbReference>